<dbReference type="Pfam" id="PF00150">
    <property type="entry name" value="Cellulase"/>
    <property type="match status" value="1"/>
</dbReference>
<accession>A0A1C6ULC2</accession>
<dbReference type="AlphaFoldDB" id="A0A1C6ULC2"/>
<dbReference type="PANTHER" id="PTHR31297">
    <property type="entry name" value="GLUCAN ENDO-1,6-BETA-GLUCOSIDASE B"/>
    <property type="match status" value="1"/>
</dbReference>
<keyword evidence="2 3" id="KW-0326">Glycosidase</keyword>
<dbReference type="InterPro" id="IPR050386">
    <property type="entry name" value="Glycosyl_hydrolase_5"/>
</dbReference>
<dbReference type="SUPFAM" id="SSF51445">
    <property type="entry name" value="(Trans)glycosidases"/>
    <property type="match status" value="1"/>
</dbReference>
<sequence length="488" mass="55967">MSTNNASFLRVSGSDLVDSNGTPVTLFGIGVAGWLNMENWITGFPGYEEGQRAAVGRVLGPGLRDFFFDRFLEHFFTADDAAYLASLGINMIRLPFSYKYLESDDAPFEINESGFRYLDRVIDLCGAQGIRTVLDLHSVPGWQHQDWHCDNPTHTSQFWVHRTFQDRVVHLWRAIADRYKDNPWVAGYNPINEPADPSAEKVGPFYERLVEAIREVDQNHVLFLDGNRYALDFEFFGEPWPNTVYCPHDYPAPGYTPGSRYPGRHRPIHVLNAGGGQAAEPEGEAYWDKAEVERSFLYRTSYMRETNTPIVVGEFNAVWPESEQERLRLLGDQLDVFRKYNASWTYWSYKDVGFAAPLRLAPNGAYLERIRPILDKKARLAVDLWGGDRRKMAHVLGPIHQALAEECPDWNPYPWGSEFMVCRVILQILFSEALLPQFGELFRGMGEDDIDQMMQSFRLENCQPWQPLVDLLRNDITARRRHATVAAV</sequence>
<protein>
    <submittedName>
        <fullName evidence="5">Aryl-phospho-beta-D-glucosidase BglC, GH1 family</fullName>
    </submittedName>
</protein>
<keyword evidence="6" id="KW-1185">Reference proteome</keyword>
<dbReference type="GO" id="GO:0009986">
    <property type="term" value="C:cell surface"/>
    <property type="evidence" value="ECO:0007669"/>
    <property type="project" value="TreeGrafter"/>
</dbReference>
<dbReference type="RefSeq" id="WP_217628803.1">
    <property type="nucleotide sequence ID" value="NZ_BMMJ01000009.1"/>
</dbReference>
<name>A0A1C6ULC2_9ACTN</name>
<dbReference type="GO" id="GO:0005576">
    <property type="term" value="C:extracellular region"/>
    <property type="evidence" value="ECO:0007669"/>
    <property type="project" value="TreeGrafter"/>
</dbReference>
<dbReference type="STRING" id="683228.GA0070617_2768"/>
<proteinExistence type="inferred from homology"/>
<dbReference type="InterPro" id="IPR001547">
    <property type="entry name" value="Glyco_hydro_5"/>
</dbReference>
<dbReference type="InterPro" id="IPR017853">
    <property type="entry name" value="GH"/>
</dbReference>
<keyword evidence="1 3" id="KW-0378">Hydrolase</keyword>
<evidence type="ECO:0000259" key="4">
    <source>
        <dbReference type="Pfam" id="PF00150"/>
    </source>
</evidence>
<dbReference type="PANTHER" id="PTHR31297:SF13">
    <property type="entry name" value="PUTATIVE-RELATED"/>
    <property type="match status" value="1"/>
</dbReference>
<comment type="similarity">
    <text evidence="3">Belongs to the glycosyl hydrolase 5 (cellulase A) family.</text>
</comment>
<dbReference type="GO" id="GO:0009251">
    <property type="term" value="P:glucan catabolic process"/>
    <property type="evidence" value="ECO:0007669"/>
    <property type="project" value="TreeGrafter"/>
</dbReference>
<dbReference type="FunFam" id="3.20.20.80:FF:000130">
    <property type="entry name" value="Endoglucanase C"/>
    <property type="match status" value="1"/>
</dbReference>
<evidence type="ECO:0000256" key="1">
    <source>
        <dbReference type="ARBA" id="ARBA00022801"/>
    </source>
</evidence>
<evidence type="ECO:0000256" key="2">
    <source>
        <dbReference type="ARBA" id="ARBA00023295"/>
    </source>
</evidence>
<evidence type="ECO:0000313" key="5">
    <source>
        <dbReference type="EMBL" id="SCL54794.1"/>
    </source>
</evidence>
<dbReference type="Proteomes" id="UP000198937">
    <property type="component" value="Unassembled WGS sequence"/>
</dbReference>
<organism evidence="5 6">
    <name type="scientific">Micromonospora yangpuensis</name>
    <dbReference type="NCBI Taxonomy" id="683228"/>
    <lineage>
        <taxon>Bacteria</taxon>
        <taxon>Bacillati</taxon>
        <taxon>Actinomycetota</taxon>
        <taxon>Actinomycetes</taxon>
        <taxon>Micromonosporales</taxon>
        <taxon>Micromonosporaceae</taxon>
        <taxon>Micromonospora</taxon>
    </lineage>
</organism>
<dbReference type="GO" id="GO:0008422">
    <property type="term" value="F:beta-glucosidase activity"/>
    <property type="evidence" value="ECO:0007669"/>
    <property type="project" value="TreeGrafter"/>
</dbReference>
<feature type="domain" description="Glycoside hydrolase family 5" evidence="4">
    <location>
        <begin position="78"/>
        <end position="351"/>
    </location>
</feature>
<evidence type="ECO:0000256" key="3">
    <source>
        <dbReference type="RuleBase" id="RU361153"/>
    </source>
</evidence>
<dbReference type="Gene3D" id="3.20.20.80">
    <property type="entry name" value="Glycosidases"/>
    <property type="match status" value="1"/>
</dbReference>
<dbReference type="EMBL" id="FMIA01000002">
    <property type="protein sequence ID" value="SCL54794.1"/>
    <property type="molecule type" value="Genomic_DNA"/>
</dbReference>
<reference evidence="5 6" key="1">
    <citation type="submission" date="2016-06" db="EMBL/GenBank/DDBJ databases">
        <authorList>
            <person name="Kjaerup R.B."/>
            <person name="Dalgaard T.S."/>
            <person name="Juul-Madsen H.R."/>
        </authorList>
    </citation>
    <scope>NUCLEOTIDE SEQUENCE [LARGE SCALE GENOMIC DNA]</scope>
    <source>
        <strain evidence="5 6">DSM 45577</strain>
    </source>
</reference>
<gene>
    <name evidence="5" type="ORF">GA0070617_2768</name>
</gene>
<evidence type="ECO:0000313" key="6">
    <source>
        <dbReference type="Proteomes" id="UP000198937"/>
    </source>
</evidence>